<dbReference type="GO" id="GO:0030313">
    <property type="term" value="C:cell envelope"/>
    <property type="evidence" value="ECO:0007669"/>
    <property type="project" value="UniProtKB-SubCell"/>
</dbReference>
<evidence type="ECO:0000256" key="4">
    <source>
        <dbReference type="ARBA" id="ARBA00022723"/>
    </source>
</evidence>
<dbReference type="GO" id="GO:0007155">
    <property type="term" value="P:cell adhesion"/>
    <property type="evidence" value="ECO:0007669"/>
    <property type="project" value="InterPro"/>
</dbReference>
<keyword evidence="4" id="KW-0479">Metal-binding</keyword>
<evidence type="ECO:0000313" key="8">
    <source>
        <dbReference type="EMBL" id="CAA9576190.1"/>
    </source>
</evidence>
<dbReference type="AlphaFoldDB" id="A0A6J4VH42"/>
<feature type="compositionally biased region" description="Basic and acidic residues" evidence="7">
    <location>
        <begin position="133"/>
        <end position="178"/>
    </location>
</feature>
<dbReference type="SUPFAM" id="SSF53807">
    <property type="entry name" value="Helical backbone' metal receptor"/>
    <property type="match status" value="1"/>
</dbReference>
<protein>
    <submittedName>
        <fullName evidence="8">Zinc ABC transporter, substrate-binding protein ZnuA</fullName>
    </submittedName>
</protein>
<keyword evidence="5" id="KW-0732">Signal</keyword>
<evidence type="ECO:0000256" key="1">
    <source>
        <dbReference type="ARBA" id="ARBA00004196"/>
    </source>
</evidence>
<evidence type="ECO:0000256" key="6">
    <source>
        <dbReference type="RuleBase" id="RU003512"/>
    </source>
</evidence>
<comment type="subcellular location">
    <subcellularLocation>
        <location evidence="1">Cell envelope</location>
    </subcellularLocation>
</comment>
<dbReference type="PRINTS" id="PR00690">
    <property type="entry name" value="ADHESNFAMILY"/>
</dbReference>
<dbReference type="Pfam" id="PF01297">
    <property type="entry name" value="ZnuA"/>
    <property type="match status" value="1"/>
</dbReference>
<sequence length="353" mass="37134">MSQTSRRRLRWLTSRLLAAPIVIALLLAGLPGASPAGAQESDPLRVVTTFSILGDWVTQVGGDRIEVVTIVPAGGDAHTFDPNPEQVASVADADLIVEIGAGFEPWLDDMVAASGSGATRVVVSDGLDLIGGTDEHEGEASPEAAHEHDEASPEAAHADHADEAEDDHGHEHEPGEVDPHIWHDVTNAIASVETIRTALESADPANAATYDANASAYTTELNELDAFIRDETARLPEERRKLVTTHDTFGYFAAAYGFEIVGTALNSLTTGSDDPPAREIATLVEEIESSGVPAIFAENVSNTDLMQSIASEAGVTLAPPLYTDALGDPGSDGETYLSMMRFNATTIVTALGA</sequence>
<evidence type="ECO:0000256" key="7">
    <source>
        <dbReference type="SAM" id="MobiDB-lite"/>
    </source>
</evidence>
<dbReference type="PANTHER" id="PTHR42953">
    <property type="entry name" value="HIGH-AFFINITY ZINC UPTAKE SYSTEM PROTEIN ZNUA-RELATED"/>
    <property type="match status" value="1"/>
</dbReference>
<dbReference type="InterPro" id="IPR006127">
    <property type="entry name" value="ZnuA-like"/>
</dbReference>
<dbReference type="InterPro" id="IPR006128">
    <property type="entry name" value="Lipoprotein_PsaA-like"/>
</dbReference>
<accession>A0A6J4VH42</accession>
<evidence type="ECO:0000256" key="2">
    <source>
        <dbReference type="ARBA" id="ARBA00011028"/>
    </source>
</evidence>
<evidence type="ECO:0000256" key="5">
    <source>
        <dbReference type="ARBA" id="ARBA00022729"/>
    </source>
</evidence>
<comment type="similarity">
    <text evidence="2 6">Belongs to the bacterial solute-binding protein 9 family.</text>
</comment>
<dbReference type="GO" id="GO:0046872">
    <property type="term" value="F:metal ion binding"/>
    <property type="evidence" value="ECO:0007669"/>
    <property type="project" value="UniProtKB-KW"/>
</dbReference>
<dbReference type="Gene3D" id="3.40.50.1980">
    <property type="entry name" value="Nitrogenase molybdenum iron protein domain"/>
    <property type="match status" value="2"/>
</dbReference>
<organism evidence="8">
    <name type="scientific">uncultured Thermomicrobiales bacterium</name>
    <dbReference type="NCBI Taxonomy" id="1645740"/>
    <lineage>
        <taxon>Bacteria</taxon>
        <taxon>Pseudomonadati</taxon>
        <taxon>Thermomicrobiota</taxon>
        <taxon>Thermomicrobia</taxon>
        <taxon>Thermomicrobiales</taxon>
        <taxon>environmental samples</taxon>
    </lineage>
</organism>
<gene>
    <name evidence="8" type="ORF">AVDCRST_MAG87-2890</name>
</gene>
<name>A0A6J4VH42_9BACT</name>
<evidence type="ECO:0000256" key="3">
    <source>
        <dbReference type="ARBA" id="ARBA00022448"/>
    </source>
</evidence>
<dbReference type="PANTHER" id="PTHR42953:SF1">
    <property type="entry name" value="METAL-BINDING PROTEIN HI_0362-RELATED"/>
    <property type="match status" value="1"/>
</dbReference>
<dbReference type="GO" id="GO:0030001">
    <property type="term" value="P:metal ion transport"/>
    <property type="evidence" value="ECO:0007669"/>
    <property type="project" value="InterPro"/>
</dbReference>
<dbReference type="PRINTS" id="PR00691">
    <property type="entry name" value="ADHESINB"/>
</dbReference>
<proteinExistence type="inferred from homology"/>
<reference evidence="8" key="1">
    <citation type="submission" date="2020-02" db="EMBL/GenBank/DDBJ databases">
        <authorList>
            <person name="Meier V. D."/>
        </authorList>
    </citation>
    <scope>NUCLEOTIDE SEQUENCE</scope>
    <source>
        <strain evidence="8">AVDCRST_MAG87</strain>
    </source>
</reference>
<dbReference type="InterPro" id="IPR050492">
    <property type="entry name" value="Bact_metal-bind_prot9"/>
</dbReference>
<dbReference type="InterPro" id="IPR006129">
    <property type="entry name" value="AdhesinB"/>
</dbReference>
<dbReference type="EMBL" id="CADCWJ010000638">
    <property type="protein sequence ID" value="CAA9576190.1"/>
    <property type="molecule type" value="Genomic_DNA"/>
</dbReference>
<keyword evidence="3 6" id="KW-0813">Transport</keyword>
<feature type="region of interest" description="Disordered" evidence="7">
    <location>
        <begin position="129"/>
        <end position="178"/>
    </location>
</feature>